<dbReference type="InterPro" id="IPR031027">
    <property type="entry name" value="Lipo_MXAN_6521"/>
</dbReference>
<dbReference type="PROSITE" id="PS51257">
    <property type="entry name" value="PROKAR_LIPOPROTEIN"/>
    <property type="match status" value="1"/>
</dbReference>
<name>A0A3A8HTY7_9BACT</name>
<dbReference type="EMBL" id="JABFJV010000177">
    <property type="protein sequence ID" value="NOK36695.1"/>
    <property type="molecule type" value="Genomic_DNA"/>
</dbReference>
<evidence type="ECO:0008006" key="3">
    <source>
        <dbReference type="Google" id="ProtNLM"/>
    </source>
</evidence>
<organism evidence="1 2">
    <name type="scientific">Corallococcus exercitus</name>
    <dbReference type="NCBI Taxonomy" id="2316736"/>
    <lineage>
        <taxon>Bacteria</taxon>
        <taxon>Pseudomonadati</taxon>
        <taxon>Myxococcota</taxon>
        <taxon>Myxococcia</taxon>
        <taxon>Myxococcales</taxon>
        <taxon>Cystobacterineae</taxon>
        <taxon>Myxococcaceae</taxon>
        <taxon>Corallococcus</taxon>
    </lineage>
</organism>
<protein>
    <recommendedName>
        <fullName evidence="3">Lipoprotein</fullName>
    </recommendedName>
</protein>
<dbReference type="Proteomes" id="UP000563426">
    <property type="component" value="Unassembled WGS sequence"/>
</dbReference>
<dbReference type="OrthoDB" id="5381109at2"/>
<sequence>MGTFKRVGAVLGLMVLTGCASTVKSQRLRDDYATVDRQQVKRLAVVTQPFPQGQQYIGDLWSLIARQWLNQNRDYLVKANTSLPERPTDPTFKDQCVEGIEGVLWLDPTVKRVGDGAEVALKAQLLRCRDGQEVWAAEAGGSWDSEDKKYVERKEQYVKELGPDVEPYVVPSYKLLVATLDTLPNPELNEADKDEKIDLGE</sequence>
<dbReference type="NCBIfam" id="TIGR04455">
    <property type="entry name" value="lipo_MXAN_6521"/>
    <property type="match status" value="1"/>
</dbReference>
<evidence type="ECO:0000313" key="1">
    <source>
        <dbReference type="EMBL" id="NOK36695.1"/>
    </source>
</evidence>
<gene>
    <name evidence="1" type="ORF">HMI49_26145</name>
</gene>
<proteinExistence type="predicted"/>
<dbReference type="AlphaFoldDB" id="A0A3A8HTY7"/>
<evidence type="ECO:0000313" key="2">
    <source>
        <dbReference type="Proteomes" id="UP000563426"/>
    </source>
</evidence>
<comment type="caution">
    <text evidence="1">The sequence shown here is derived from an EMBL/GenBank/DDBJ whole genome shotgun (WGS) entry which is preliminary data.</text>
</comment>
<reference evidence="1 2" key="1">
    <citation type="submission" date="2020-05" db="EMBL/GenBank/DDBJ databases">
        <authorList>
            <person name="Whitworth D."/>
        </authorList>
    </citation>
    <scope>NUCLEOTIDE SEQUENCE [LARGE SCALE GENOMIC DNA]</scope>
    <source>
        <strain evidence="1 2">AB043B</strain>
    </source>
</reference>
<dbReference type="RefSeq" id="WP_120527420.1">
    <property type="nucleotide sequence ID" value="NZ_JABFJV010000177.1"/>
</dbReference>
<accession>A0A3A8HTY7</accession>
<keyword evidence="2" id="KW-1185">Reference proteome</keyword>